<dbReference type="SUPFAM" id="SSF54826">
    <property type="entry name" value="Enolase N-terminal domain-like"/>
    <property type="match status" value="1"/>
</dbReference>
<sequence length="368" mass="40463">MLILKITGVEAIILNTGSKRKVSDALHTYDAGGCVVTKVFTDEGITGYATTGIGRVGATCDIVKVILEKELAPLLIGEDPFFSRKIRQKLWGSADYHGVEGVAQFAIAALDTCVWDIVGKALGKPTGLVVGAHRDRIPAYAMVGWYYETEKEYVDRCVEAVEEGFRALKLKVGKYSLEDDIRRIKQIQNEVGPNIRLMVDANQAFDEVEALTRGKAYEELGMYWYEEPMIPQHKESQARLSAKLSIPLAIGENYYTRYEFYDAVRTGAASIYQPDNRRAGGLTEWLDIAAITEAAGLKLASHGGGPANVNALCAIPNAIYLESGSLKNQDNSMYVTKLKMENGEILLPDTPGMGTEVSETFIAKYRIS</sequence>
<name>A0A559K9N8_9BACL</name>
<dbReference type="PANTHER" id="PTHR13794">
    <property type="entry name" value="ENOLASE SUPERFAMILY, MANDELATE RACEMASE"/>
    <property type="match status" value="1"/>
</dbReference>
<evidence type="ECO:0000259" key="4">
    <source>
        <dbReference type="SMART" id="SM00922"/>
    </source>
</evidence>
<dbReference type="InterPro" id="IPR013341">
    <property type="entry name" value="Mandelate_racemase_N_dom"/>
</dbReference>
<evidence type="ECO:0000313" key="6">
    <source>
        <dbReference type="Proteomes" id="UP000317036"/>
    </source>
</evidence>
<dbReference type="Gene3D" id="3.20.20.120">
    <property type="entry name" value="Enolase-like C-terminal domain"/>
    <property type="match status" value="1"/>
</dbReference>
<dbReference type="EMBL" id="VNJI01000019">
    <property type="protein sequence ID" value="TVY08829.1"/>
    <property type="molecule type" value="Genomic_DNA"/>
</dbReference>
<organism evidence="5 6">
    <name type="scientific">Paenibacillus cremeus</name>
    <dbReference type="NCBI Taxonomy" id="2163881"/>
    <lineage>
        <taxon>Bacteria</taxon>
        <taxon>Bacillati</taxon>
        <taxon>Bacillota</taxon>
        <taxon>Bacilli</taxon>
        <taxon>Bacillales</taxon>
        <taxon>Paenibacillaceae</taxon>
        <taxon>Paenibacillus</taxon>
    </lineage>
</organism>
<dbReference type="SUPFAM" id="SSF51604">
    <property type="entry name" value="Enolase C-terminal domain-like"/>
    <property type="match status" value="1"/>
</dbReference>
<dbReference type="AlphaFoldDB" id="A0A559K9N8"/>
<evidence type="ECO:0000256" key="3">
    <source>
        <dbReference type="ARBA" id="ARBA00022842"/>
    </source>
</evidence>
<dbReference type="Pfam" id="PF02746">
    <property type="entry name" value="MR_MLE_N"/>
    <property type="match status" value="1"/>
</dbReference>
<dbReference type="GO" id="GO:0016052">
    <property type="term" value="P:carbohydrate catabolic process"/>
    <property type="evidence" value="ECO:0007669"/>
    <property type="project" value="TreeGrafter"/>
</dbReference>
<comment type="caution">
    <text evidence="5">The sequence shown here is derived from an EMBL/GenBank/DDBJ whole genome shotgun (WGS) entry which is preliminary data.</text>
</comment>
<dbReference type="InterPro" id="IPR036849">
    <property type="entry name" value="Enolase-like_C_sf"/>
</dbReference>
<dbReference type="Proteomes" id="UP000317036">
    <property type="component" value="Unassembled WGS sequence"/>
</dbReference>
<dbReference type="InterPro" id="IPR029017">
    <property type="entry name" value="Enolase-like_N"/>
</dbReference>
<keyword evidence="3" id="KW-0460">Magnesium</keyword>
<dbReference type="Gene3D" id="3.30.390.10">
    <property type="entry name" value="Enolase-like, N-terminal domain"/>
    <property type="match status" value="1"/>
</dbReference>
<dbReference type="CDD" id="cd03316">
    <property type="entry name" value="MR_like"/>
    <property type="match status" value="1"/>
</dbReference>
<keyword evidence="2" id="KW-0479">Metal-binding</keyword>
<reference evidence="5 6" key="1">
    <citation type="submission" date="2019-07" db="EMBL/GenBank/DDBJ databases">
        <authorList>
            <person name="Kim J."/>
        </authorList>
    </citation>
    <scope>NUCLEOTIDE SEQUENCE [LARGE SCALE GENOMIC DNA]</scope>
    <source>
        <strain evidence="5 6">JC52</strain>
    </source>
</reference>
<evidence type="ECO:0000256" key="1">
    <source>
        <dbReference type="ARBA" id="ARBA00001946"/>
    </source>
</evidence>
<dbReference type="SFLD" id="SFLDG00179">
    <property type="entry name" value="mandelate_racemase"/>
    <property type="match status" value="1"/>
</dbReference>
<dbReference type="GO" id="GO:0016836">
    <property type="term" value="F:hydro-lyase activity"/>
    <property type="evidence" value="ECO:0007669"/>
    <property type="project" value="TreeGrafter"/>
</dbReference>
<evidence type="ECO:0000313" key="5">
    <source>
        <dbReference type="EMBL" id="TVY08829.1"/>
    </source>
</evidence>
<dbReference type="InterPro" id="IPR013342">
    <property type="entry name" value="Mandelate_racemase_C"/>
</dbReference>
<evidence type="ECO:0000256" key="2">
    <source>
        <dbReference type="ARBA" id="ARBA00022723"/>
    </source>
</evidence>
<protein>
    <submittedName>
        <fullName evidence="5">Mandelate racemase/muconate lactonizing enzyme family protein</fullName>
    </submittedName>
</protein>
<dbReference type="GO" id="GO:0000287">
    <property type="term" value="F:magnesium ion binding"/>
    <property type="evidence" value="ECO:0007669"/>
    <property type="project" value="TreeGrafter"/>
</dbReference>
<feature type="domain" description="Mandelate racemase/muconate lactonizing enzyme C-terminal" evidence="4">
    <location>
        <begin position="150"/>
        <end position="247"/>
    </location>
</feature>
<dbReference type="InterPro" id="IPR029065">
    <property type="entry name" value="Enolase_C-like"/>
</dbReference>
<dbReference type="SFLD" id="SFLDS00001">
    <property type="entry name" value="Enolase"/>
    <property type="match status" value="1"/>
</dbReference>
<comment type="cofactor">
    <cofactor evidence="1">
        <name>Mg(2+)</name>
        <dbReference type="ChEBI" id="CHEBI:18420"/>
    </cofactor>
</comment>
<gene>
    <name evidence="5" type="ORF">FPZ49_16260</name>
</gene>
<keyword evidence="6" id="KW-1185">Reference proteome</keyword>
<dbReference type="InterPro" id="IPR046945">
    <property type="entry name" value="RHMD-like"/>
</dbReference>
<proteinExistence type="predicted"/>
<dbReference type="PANTHER" id="PTHR13794:SF58">
    <property type="entry name" value="MITOCHONDRIAL ENOLASE SUPERFAMILY MEMBER 1"/>
    <property type="match status" value="1"/>
</dbReference>
<dbReference type="SMART" id="SM00922">
    <property type="entry name" value="MR_MLE"/>
    <property type="match status" value="1"/>
</dbReference>
<accession>A0A559K9N8</accession>
<dbReference type="Pfam" id="PF13378">
    <property type="entry name" value="MR_MLE_C"/>
    <property type="match status" value="1"/>
</dbReference>